<dbReference type="Gramene" id="OMERI06G07720.1">
    <property type="protein sequence ID" value="OMERI06G07720.1"/>
    <property type="gene ID" value="OMERI06G07720"/>
</dbReference>
<sequence>MLCRPKKGADDGEDIDGWAEACAVFDLGPETAEGSDNAAVAAEEGDMRSEKQVGKRPVAAPVAEQPSKRQWLPPSPSAAAAATSATADDLKDGRRGGVTSKGRSGDG</sequence>
<reference evidence="2" key="2">
    <citation type="submission" date="2018-05" db="EMBL/GenBank/DDBJ databases">
        <title>OmerRS3 (Oryza meridionalis Reference Sequence Version 3).</title>
        <authorList>
            <person name="Zhang J."/>
            <person name="Kudrna D."/>
            <person name="Lee S."/>
            <person name="Talag J."/>
            <person name="Welchert J."/>
            <person name="Wing R.A."/>
        </authorList>
    </citation>
    <scope>NUCLEOTIDE SEQUENCE [LARGE SCALE GENOMIC DNA]</scope>
    <source>
        <strain evidence="2">cv. OR44</strain>
    </source>
</reference>
<dbReference type="AlphaFoldDB" id="A0A0E0DYJ4"/>
<dbReference type="Proteomes" id="UP000008021">
    <property type="component" value="Chromosome 6"/>
</dbReference>
<keyword evidence="3" id="KW-1185">Reference proteome</keyword>
<feature type="region of interest" description="Disordered" evidence="1">
    <location>
        <begin position="30"/>
        <end position="107"/>
    </location>
</feature>
<feature type="compositionally biased region" description="Low complexity" evidence="1">
    <location>
        <begin position="77"/>
        <end position="87"/>
    </location>
</feature>
<evidence type="ECO:0000313" key="3">
    <source>
        <dbReference type="Proteomes" id="UP000008021"/>
    </source>
</evidence>
<name>A0A0E0DYJ4_9ORYZ</name>
<accession>A0A0E0DYJ4</accession>
<evidence type="ECO:0000313" key="2">
    <source>
        <dbReference type="EnsemblPlants" id="OMERI06G07720.1"/>
    </source>
</evidence>
<proteinExistence type="predicted"/>
<protein>
    <submittedName>
        <fullName evidence="2">Uncharacterized protein</fullName>
    </submittedName>
</protein>
<evidence type="ECO:0000256" key="1">
    <source>
        <dbReference type="SAM" id="MobiDB-lite"/>
    </source>
</evidence>
<organism evidence="2">
    <name type="scientific">Oryza meridionalis</name>
    <dbReference type="NCBI Taxonomy" id="40149"/>
    <lineage>
        <taxon>Eukaryota</taxon>
        <taxon>Viridiplantae</taxon>
        <taxon>Streptophyta</taxon>
        <taxon>Embryophyta</taxon>
        <taxon>Tracheophyta</taxon>
        <taxon>Spermatophyta</taxon>
        <taxon>Magnoliopsida</taxon>
        <taxon>Liliopsida</taxon>
        <taxon>Poales</taxon>
        <taxon>Poaceae</taxon>
        <taxon>BOP clade</taxon>
        <taxon>Oryzoideae</taxon>
        <taxon>Oryzeae</taxon>
        <taxon>Oryzinae</taxon>
        <taxon>Oryza</taxon>
    </lineage>
</organism>
<reference evidence="2" key="1">
    <citation type="submission" date="2015-04" db="UniProtKB">
        <authorList>
            <consortium name="EnsemblPlants"/>
        </authorList>
    </citation>
    <scope>IDENTIFICATION</scope>
</reference>
<dbReference type="HOGENOM" id="CLU_2214159_0_0_1"/>
<dbReference type="EnsemblPlants" id="OMERI06G07720.1">
    <property type="protein sequence ID" value="OMERI06G07720.1"/>
    <property type="gene ID" value="OMERI06G07720"/>
</dbReference>